<dbReference type="RefSeq" id="WP_120041493.1">
    <property type="nucleotide sequence ID" value="NZ_QZFU01000019.1"/>
</dbReference>
<organism evidence="9 10">
    <name type="scientific">Nocardia panacis</name>
    <dbReference type="NCBI Taxonomy" id="2340916"/>
    <lineage>
        <taxon>Bacteria</taxon>
        <taxon>Bacillati</taxon>
        <taxon>Actinomycetota</taxon>
        <taxon>Actinomycetes</taxon>
        <taxon>Mycobacteriales</taxon>
        <taxon>Nocardiaceae</taxon>
        <taxon>Nocardia</taxon>
    </lineage>
</organism>
<dbReference type="GO" id="GO:0046983">
    <property type="term" value="F:protein dimerization activity"/>
    <property type="evidence" value="ECO:0007669"/>
    <property type="project" value="InterPro"/>
</dbReference>
<dbReference type="SUPFAM" id="SSF50037">
    <property type="entry name" value="C-terminal domain of transcriptional repressors"/>
    <property type="match status" value="1"/>
</dbReference>
<dbReference type="OrthoDB" id="5185347at2"/>
<dbReference type="InterPro" id="IPR022687">
    <property type="entry name" value="HTH_DTXR"/>
</dbReference>
<evidence type="ECO:0000313" key="10">
    <source>
        <dbReference type="Proteomes" id="UP000266677"/>
    </source>
</evidence>
<accession>A0A3A4KNW2</accession>
<dbReference type="SUPFAM" id="SSF46785">
    <property type="entry name" value="Winged helix' DNA-binding domain"/>
    <property type="match status" value="1"/>
</dbReference>
<dbReference type="AlphaFoldDB" id="A0A3A4KNW2"/>
<dbReference type="InterPro" id="IPR022689">
    <property type="entry name" value="Iron_dep_repressor"/>
</dbReference>
<evidence type="ECO:0000256" key="7">
    <source>
        <dbReference type="ARBA" id="ARBA00023163"/>
    </source>
</evidence>
<keyword evidence="7" id="KW-0804">Transcription</keyword>
<dbReference type="Proteomes" id="UP000266677">
    <property type="component" value="Unassembled WGS sequence"/>
</dbReference>
<dbReference type="Pfam" id="PF02742">
    <property type="entry name" value="Fe_dep_repr_C"/>
    <property type="match status" value="1"/>
</dbReference>
<evidence type="ECO:0000256" key="5">
    <source>
        <dbReference type="ARBA" id="ARBA00023015"/>
    </source>
</evidence>
<dbReference type="InterPro" id="IPR036388">
    <property type="entry name" value="WH-like_DNA-bd_sf"/>
</dbReference>
<protein>
    <submittedName>
        <fullName evidence="9">Metal-dependent transcriptional regulator</fullName>
    </submittedName>
</protein>
<evidence type="ECO:0000256" key="6">
    <source>
        <dbReference type="ARBA" id="ARBA00023125"/>
    </source>
</evidence>
<dbReference type="InterPro" id="IPR038157">
    <property type="entry name" value="FeoA_core_dom"/>
</dbReference>
<gene>
    <name evidence="9" type="ORF">D5S18_15310</name>
</gene>
<comment type="similarity">
    <text evidence="2">Belongs to the DtxR/MntR family.</text>
</comment>
<dbReference type="SUPFAM" id="SSF47979">
    <property type="entry name" value="Iron-dependent repressor protein, dimerization domain"/>
    <property type="match status" value="1"/>
</dbReference>
<feature type="domain" description="HTH dtxR-type" evidence="8">
    <location>
        <begin position="6"/>
        <end position="67"/>
    </location>
</feature>
<comment type="caution">
    <text evidence="9">The sequence shown here is derived from an EMBL/GenBank/DDBJ whole genome shotgun (WGS) entry which is preliminary data.</text>
</comment>
<sequence>MTVHGLVDTTEMYLKAAYELEEDGIVALRARIAERLGHRAPTVSQTVARMQRDGLLAIGDDRHLELSAAGRRLAVRVMCKHRLAEVLLHRVIGLDWAQLHTEACRWEHVLSAKVGRRVFEICERPRYCPYGAPIPGLAELGVTGVPAPPPVPGLQAMPAAVRAGRTAARLYRISERIQDDVEFLRGLRAAGILPGAQVELAPAPGNRIRVRAGHAPLLLSPYQAAMLVICDPPAIDRRGAAGRSREIARSSVPR</sequence>
<evidence type="ECO:0000256" key="2">
    <source>
        <dbReference type="ARBA" id="ARBA00007871"/>
    </source>
</evidence>
<dbReference type="PANTHER" id="PTHR33238">
    <property type="entry name" value="IRON (METAL) DEPENDENT REPRESSOR, DTXR FAMILY"/>
    <property type="match status" value="1"/>
</dbReference>
<dbReference type="Pfam" id="PF01325">
    <property type="entry name" value="Fe_dep_repress"/>
    <property type="match status" value="1"/>
</dbReference>
<reference evidence="9 10" key="1">
    <citation type="submission" date="2018-09" db="EMBL/GenBank/DDBJ databases">
        <title>YIM PH21274 draft genome.</title>
        <authorList>
            <person name="Miao C."/>
        </authorList>
    </citation>
    <scope>NUCLEOTIDE SEQUENCE [LARGE SCALE GENOMIC DNA]</scope>
    <source>
        <strain evidence="9 10">YIM PH 21724</strain>
    </source>
</reference>
<dbReference type="SMART" id="SM00529">
    <property type="entry name" value="HTH_DTXR"/>
    <property type="match status" value="1"/>
</dbReference>
<dbReference type="InterPro" id="IPR036421">
    <property type="entry name" value="Fe_dep_repressor_sf"/>
</dbReference>
<dbReference type="Gene3D" id="1.10.60.10">
    <property type="entry name" value="Iron dependent repressor, metal binding and dimerisation domain"/>
    <property type="match status" value="1"/>
</dbReference>
<dbReference type="InterPro" id="IPR050536">
    <property type="entry name" value="DtxR_MntR_Metal-Reg"/>
</dbReference>
<dbReference type="GO" id="GO:0045892">
    <property type="term" value="P:negative regulation of DNA-templated transcription"/>
    <property type="evidence" value="ECO:0007669"/>
    <property type="project" value="TreeGrafter"/>
</dbReference>
<evidence type="ECO:0000256" key="4">
    <source>
        <dbReference type="ARBA" id="ARBA00023004"/>
    </source>
</evidence>
<name>A0A3A4KNW2_9NOCA</name>
<evidence type="ECO:0000313" key="9">
    <source>
        <dbReference type="EMBL" id="RJO74810.1"/>
    </source>
</evidence>
<dbReference type="InterPro" id="IPR036390">
    <property type="entry name" value="WH_DNA-bd_sf"/>
</dbReference>
<evidence type="ECO:0000256" key="1">
    <source>
        <dbReference type="ARBA" id="ARBA00004496"/>
    </source>
</evidence>
<dbReference type="Gene3D" id="1.10.10.10">
    <property type="entry name" value="Winged helix-like DNA-binding domain superfamily/Winged helix DNA-binding domain"/>
    <property type="match status" value="1"/>
</dbReference>
<dbReference type="PROSITE" id="PS50944">
    <property type="entry name" value="HTH_DTXR"/>
    <property type="match status" value="1"/>
</dbReference>
<evidence type="ECO:0000256" key="3">
    <source>
        <dbReference type="ARBA" id="ARBA00011738"/>
    </source>
</evidence>
<dbReference type="GO" id="GO:0005737">
    <property type="term" value="C:cytoplasm"/>
    <property type="evidence" value="ECO:0007669"/>
    <property type="project" value="UniProtKB-SubCell"/>
</dbReference>
<comment type="subcellular location">
    <subcellularLocation>
        <location evidence="1">Cytoplasm</location>
    </subcellularLocation>
</comment>
<keyword evidence="10" id="KW-1185">Reference proteome</keyword>
<keyword evidence="5" id="KW-0805">Transcription regulation</keyword>
<proteinExistence type="inferred from homology"/>
<keyword evidence="4" id="KW-0408">Iron</keyword>
<dbReference type="GO" id="GO:0046914">
    <property type="term" value="F:transition metal ion binding"/>
    <property type="evidence" value="ECO:0007669"/>
    <property type="project" value="InterPro"/>
</dbReference>
<dbReference type="GO" id="GO:0003677">
    <property type="term" value="F:DNA binding"/>
    <property type="evidence" value="ECO:0007669"/>
    <property type="project" value="UniProtKB-KW"/>
</dbReference>
<dbReference type="InterPro" id="IPR008988">
    <property type="entry name" value="Transcriptional_repressor_C"/>
</dbReference>
<dbReference type="PANTHER" id="PTHR33238:SF10">
    <property type="entry name" value="IRON-DEPENDENT REPRESSOR IDER"/>
    <property type="match status" value="1"/>
</dbReference>
<dbReference type="EMBL" id="QZFU01000019">
    <property type="protein sequence ID" value="RJO74810.1"/>
    <property type="molecule type" value="Genomic_DNA"/>
</dbReference>
<dbReference type="Gene3D" id="2.30.30.90">
    <property type="match status" value="1"/>
</dbReference>
<comment type="subunit">
    <text evidence="3">Homodimer.</text>
</comment>
<evidence type="ECO:0000259" key="8">
    <source>
        <dbReference type="PROSITE" id="PS50944"/>
    </source>
</evidence>
<dbReference type="GO" id="GO:0003700">
    <property type="term" value="F:DNA-binding transcription factor activity"/>
    <property type="evidence" value="ECO:0007669"/>
    <property type="project" value="InterPro"/>
</dbReference>
<dbReference type="InterPro" id="IPR001367">
    <property type="entry name" value="Fe_dep_repressor"/>
</dbReference>
<keyword evidence="6" id="KW-0238">DNA-binding</keyword>